<dbReference type="GO" id="GO:0004672">
    <property type="term" value="F:protein kinase activity"/>
    <property type="evidence" value="ECO:0007669"/>
    <property type="project" value="InterPro"/>
</dbReference>
<dbReference type="GO" id="GO:0005524">
    <property type="term" value="F:ATP binding"/>
    <property type="evidence" value="ECO:0007669"/>
    <property type="project" value="UniProtKB-KW"/>
</dbReference>
<proteinExistence type="predicted"/>
<dbReference type="InterPro" id="IPR050117">
    <property type="entry name" value="MAPK"/>
</dbReference>
<keyword evidence="7" id="KW-1185">Reference proteome</keyword>
<dbReference type="SMART" id="SM00220">
    <property type="entry name" value="S_TKc"/>
    <property type="match status" value="1"/>
</dbReference>
<dbReference type="PROSITE" id="PS50011">
    <property type="entry name" value="PROTEIN_KINASE_DOM"/>
    <property type="match status" value="3"/>
</dbReference>
<protein>
    <recommendedName>
        <fullName evidence="5">Protein kinase domain-containing protein</fullName>
    </recommendedName>
</protein>
<feature type="compositionally biased region" description="Polar residues" evidence="3">
    <location>
        <begin position="20"/>
        <end position="32"/>
    </location>
</feature>
<dbReference type="EMBL" id="CAKOGP040002091">
    <property type="protein sequence ID" value="CAJ1961241.1"/>
    <property type="molecule type" value="Genomic_DNA"/>
</dbReference>
<dbReference type="Gene3D" id="1.10.510.10">
    <property type="entry name" value="Transferase(Phosphotransferase) domain 1"/>
    <property type="match status" value="3"/>
</dbReference>
<reference evidence="6" key="1">
    <citation type="submission" date="2023-08" db="EMBL/GenBank/DDBJ databases">
        <authorList>
            <person name="Audoor S."/>
            <person name="Bilcke G."/>
        </authorList>
    </citation>
    <scope>NUCLEOTIDE SEQUENCE</scope>
</reference>
<accession>A0AAD2G391</accession>
<keyword evidence="2" id="KW-0067">ATP-binding</keyword>
<dbReference type="PANTHER" id="PTHR24055">
    <property type="entry name" value="MITOGEN-ACTIVATED PROTEIN KINASE"/>
    <property type="match status" value="1"/>
</dbReference>
<keyword evidence="1" id="KW-0547">Nucleotide-binding</keyword>
<feature type="transmembrane region" description="Helical" evidence="4">
    <location>
        <begin position="89"/>
        <end position="110"/>
    </location>
</feature>
<dbReference type="InterPro" id="IPR011009">
    <property type="entry name" value="Kinase-like_dom_sf"/>
</dbReference>
<keyword evidence="4" id="KW-0812">Transmembrane</keyword>
<keyword evidence="4" id="KW-1133">Transmembrane helix</keyword>
<sequence length="1374" mass="157525">MAGMKHKSKAHQEQVKSPIASETNGTSDWYSKTKTVRNPIKAGAYSPPNASSSTIRRSPISVMNHFQTRTRKQRQKLRNMSISPTNRRFILVFGFFVLAGLHTVIVTTQLQKYLKEDAANILQTSKASFKTSEMKSKEKIPTYRGLEEEAVEGKTPTYRGIDLDELERAAAEVEAAAKEIQKTTRKLTIDDLELGDYIDHGAINVVSRVTLPDWWWEQERANHEDKSTPLSTAKNSKYVVKLAAGDWRVELAKRECKALQKLNKKKQKVRELNIMPTLMIGPCNFTNPFHTDQQRPIPSSFPDKYEKQLRTEPEIVAIVVPFYDHHFLSKPSKWVENLDDVRYFLQTLLQTLAYAHSVGINNMDISGSNVKVDMYGRALILDWNANQANGQPIYDPLANTWITAPEGLLEQTGLDSPKNVLQESISGMDIWSVGVMLTNLVFDPCFFVNPRGLGLHHSQIPEDQQRTEFPKHYGLIKEMLMRLGGETRIPVGEGVFLDLAKLVGLSRPKVWKRKFDLPLYTTNSTCQETDFEMLEDASKDDLEQLHSVLKTIFKISPLNRPTAQDLLKHPFFQDKPKRKVVKPQPWNKEEVIYDLSLADLEVGDFIGNGMINIAAFVEFPDWWYRQHNVDKEKQKYVIKMAPGDKWYTSQGDRECDVLEKMNKNKTLARKHNILPNVFCMRRARNPFFRNPDRQLPPSFSFKHQKRLRKEHKMSAVVIPFFNLQRAEDYCEDLDDVRLFISSLLETLNYSHSLAINNFDLSSSNVKISPKGRAVVMDWNANKANGQDMYDPTANTKITAPEGLLEYGLTEEDRILQTSISAMDIWSVGTMLADLVFAPCWWISRDDIDVKHPNGIYHYDYIRAILMEIGGESVIPIGNNKTLDLANLVGLNRSDLLSRKFNLPIFDEDDRCKTKDFPMLKGVPKEEVDLVYSFLETSMKIALQERPTASALLKHPFLSTEKTKSSKAAKRVEGKSNAELAKIIADVPMQYLDASVEEYTAAEKKKVRELTVNDIEIGEFIGNGAINMVAVAILPDWWYKQKKINKNVLFVVKLAAGSDWLTKQADRECYVLEILSRDKKKAEEFGIIQTIFMSKKVPNPFRKKHIPSKFPKHMVKRLRNAKTVVAIVQPYMDLDYIHDLKQFNDIRYFIRSLLRVLDYAHSLGVNNFDLSDSNVRVDDDGEAVVMDWNANKKQGEDIFDPVANLWLTAPEGMIEHGPRGETIRQTSISAMDIWSVGIMLIFLMYQPCQWVNPEVSYLYDKYPRNYHLLREVVKNVGGETIIPIGNHQEMDLAELVGLRREDLLKKKWKMPLYDAEQDDTCDETDTDSYLKQYGAKSKDLEDMHHFLESMMKLSPAERPDAATLLKHPFMIFSYE</sequence>
<feature type="domain" description="Protein kinase" evidence="5">
    <location>
        <begin position="600"/>
        <end position="957"/>
    </location>
</feature>
<dbReference type="Proteomes" id="UP001295423">
    <property type="component" value="Unassembled WGS sequence"/>
</dbReference>
<dbReference type="InterPro" id="IPR000719">
    <property type="entry name" value="Prot_kinase_dom"/>
</dbReference>
<keyword evidence="4" id="KW-0472">Membrane</keyword>
<dbReference type="Pfam" id="PF00069">
    <property type="entry name" value="Pkinase"/>
    <property type="match status" value="2"/>
</dbReference>
<feature type="domain" description="Protein kinase" evidence="5">
    <location>
        <begin position="192"/>
        <end position="572"/>
    </location>
</feature>
<dbReference type="SUPFAM" id="SSF56112">
    <property type="entry name" value="Protein kinase-like (PK-like)"/>
    <property type="match status" value="3"/>
</dbReference>
<evidence type="ECO:0000256" key="4">
    <source>
        <dbReference type="SAM" id="Phobius"/>
    </source>
</evidence>
<evidence type="ECO:0000313" key="6">
    <source>
        <dbReference type="EMBL" id="CAJ1961241.1"/>
    </source>
</evidence>
<comment type="caution">
    <text evidence="6">The sequence shown here is derived from an EMBL/GenBank/DDBJ whole genome shotgun (WGS) entry which is preliminary data.</text>
</comment>
<evidence type="ECO:0000256" key="3">
    <source>
        <dbReference type="SAM" id="MobiDB-lite"/>
    </source>
</evidence>
<evidence type="ECO:0000256" key="1">
    <source>
        <dbReference type="ARBA" id="ARBA00022741"/>
    </source>
</evidence>
<evidence type="ECO:0000256" key="2">
    <source>
        <dbReference type="ARBA" id="ARBA00022840"/>
    </source>
</evidence>
<evidence type="ECO:0000259" key="5">
    <source>
        <dbReference type="PROSITE" id="PS50011"/>
    </source>
</evidence>
<feature type="region of interest" description="Disordered" evidence="3">
    <location>
        <begin position="1"/>
        <end position="32"/>
    </location>
</feature>
<organism evidence="6 7">
    <name type="scientific">Cylindrotheca closterium</name>
    <dbReference type="NCBI Taxonomy" id="2856"/>
    <lineage>
        <taxon>Eukaryota</taxon>
        <taxon>Sar</taxon>
        <taxon>Stramenopiles</taxon>
        <taxon>Ochrophyta</taxon>
        <taxon>Bacillariophyta</taxon>
        <taxon>Bacillariophyceae</taxon>
        <taxon>Bacillariophycidae</taxon>
        <taxon>Bacillariales</taxon>
        <taxon>Bacillariaceae</taxon>
        <taxon>Cylindrotheca</taxon>
    </lineage>
</organism>
<name>A0AAD2G391_9STRA</name>
<evidence type="ECO:0000313" key="7">
    <source>
        <dbReference type="Proteomes" id="UP001295423"/>
    </source>
</evidence>
<gene>
    <name evidence="6" type="ORF">CYCCA115_LOCUS19099</name>
</gene>
<feature type="domain" description="Protein kinase" evidence="5">
    <location>
        <begin position="1014"/>
        <end position="1369"/>
    </location>
</feature>